<dbReference type="EMBL" id="JACCBX010000013">
    <property type="protein sequence ID" value="NYE08393.1"/>
    <property type="molecule type" value="Genomic_DNA"/>
</dbReference>
<dbReference type="AlphaFoldDB" id="A0A852THW3"/>
<comment type="caution">
    <text evidence="1">The sequence shown here is derived from an EMBL/GenBank/DDBJ whole genome shotgun (WGS) entry which is preliminary data.</text>
</comment>
<reference evidence="2" key="1">
    <citation type="submission" date="2020-07" db="EMBL/GenBank/DDBJ databases">
        <authorList>
            <person name="Partida-Martinez L."/>
            <person name="Huntemann M."/>
            <person name="Clum A."/>
            <person name="Wang J."/>
            <person name="Palaniappan K."/>
            <person name="Ritter S."/>
            <person name="Chen I.-M."/>
            <person name="Stamatis D."/>
            <person name="Reddy T."/>
            <person name="O'Malley R."/>
            <person name="Daum C."/>
            <person name="Shapiro N."/>
            <person name="Ivanova N."/>
            <person name="Kyrpides N."/>
            <person name="Woyke T."/>
        </authorList>
    </citation>
    <scope>NUCLEOTIDE SEQUENCE [LARGE SCALE GENOMIC DNA]</scope>
    <source>
        <strain evidence="2">AT2.8</strain>
    </source>
</reference>
<organism evidence="1 2">
    <name type="scientific">Neobacillus niacini</name>
    <dbReference type="NCBI Taxonomy" id="86668"/>
    <lineage>
        <taxon>Bacteria</taxon>
        <taxon>Bacillati</taxon>
        <taxon>Bacillota</taxon>
        <taxon>Bacilli</taxon>
        <taxon>Bacillales</taxon>
        <taxon>Bacillaceae</taxon>
        <taxon>Neobacillus</taxon>
    </lineage>
</organism>
<evidence type="ECO:0000313" key="1">
    <source>
        <dbReference type="EMBL" id="NYE08393.1"/>
    </source>
</evidence>
<protein>
    <recommendedName>
        <fullName evidence="3">Fe-S oxidoreductase</fullName>
    </recommendedName>
</protein>
<accession>A0A852THW3</accession>
<evidence type="ECO:0008006" key="3">
    <source>
        <dbReference type="Google" id="ProtNLM"/>
    </source>
</evidence>
<proteinExistence type="predicted"/>
<dbReference type="Proteomes" id="UP000548423">
    <property type="component" value="Unassembled WGS sequence"/>
</dbReference>
<reference evidence="2" key="2">
    <citation type="submission" date="2020-08" db="EMBL/GenBank/DDBJ databases">
        <title>The Agave Microbiome: Exploring the role of microbial communities in plant adaptations to desert environments.</title>
        <authorList>
            <person name="Partida-Martinez L.P."/>
        </authorList>
    </citation>
    <scope>NUCLEOTIDE SEQUENCE [LARGE SCALE GENOMIC DNA]</scope>
    <source>
        <strain evidence="2">AT2.8</strain>
    </source>
</reference>
<sequence>MNVELDTESKQWIKSKGNQLTVKTLEVKACCAPGIQEQVAVPGKPKTLNQFNEVIIDNFIYLCTKKY</sequence>
<evidence type="ECO:0000313" key="2">
    <source>
        <dbReference type="Proteomes" id="UP000548423"/>
    </source>
</evidence>
<name>A0A852THW3_9BACI</name>
<gene>
    <name evidence="1" type="ORF">F4694_005237</name>
</gene>